<comment type="caution">
    <text evidence="2">The sequence shown here is derived from an EMBL/GenBank/DDBJ whole genome shotgun (WGS) entry which is preliminary data.</text>
</comment>
<accession>A0A2W4RK90</accession>
<keyword evidence="1" id="KW-1133">Transmembrane helix</keyword>
<evidence type="ECO:0000313" key="2">
    <source>
        <dbReference type="EMBL" id="PZN83006.1"/>
    </source>
</evidence>
<dbReference type="Proteomes" id="UP000249396">
    <property type="component" value="Unassembled WGS sequence"/>
</dbReference>
<evidence type="ECO:0000313" key="3">
    <source>
        <dbReference type="Proteomes" id="UP000249396"/>
    </source>
</evidence>
<name>A0A2W4RK90_9GAMM</name>
<reference evidence="2 3" key="1">
    <citation type="journal article" date="2018" name="Aquat. Microb. Ecol.">
        <title>Gammaproteobacterial methanotrophs dominate.</title>
        <authorList>
            <person name="Rissanen A.J."/>
            <person name="Saarenheimo J."/>
            <person name="Tiirola M."/>
            <person name="Peura S."/>
            <person name="Aalto S.L."/>
            <person name="Karvinen A."/>
            <person name="Nykanen H."/>
        </authorList>
    </citation>
    <scope>NUCLEOTIDE SEQUENCE [LARGE SCALE GENOMIC DNA]</scope>
    <source>
        <strain evidence="2">AMbin10</strain>
    </source>
</reference>
<sequence length="72" mass="7748">MSPIFTFVGTPQFTSLSVYEDQRWGSHGFDVANIQVSSSTPIPAAAFFVAPALAGVFGFSRRKRAEGYSTKG</sequence>
<feature type="transmembrane region" description="Helical" evidence="1">
    <location>
        <begin position="42"/>
        <end position="59"/>
    </location>
</feature>
<evidence type="ECO:0000256" key="1">
    <source>
        <dbReference type="SAM" id="Phobius"/>
    </source>
</evidence>
<protein>
    <submittedName>
        <fullName evidence="2">Uncharacterized protein</fullName>
    </submittedName>
</protein>
<organism evidence="2 3">
    <name type="scientific">Candidatus Methylumidiphilus alinenensis</name>
    <dbReference type="NCBI Taxonomy" id="2202197"/>
    <lineage>
        <taxon>Bacteria</taxon>
        <taxon>Pseudomonadati</taxon>
        <taxon>Pseudomonadota</taxon>
        <taxon>Gammaproteobacteria</taxon>
        <taxon>Methylococcales</taxon>
        <taxon>Candidatus Methylumidiphilus</taxon>
    </lineage>
</organism>
<dbReference type="EMBL" id="QJPH01000195">
    <property type="protein sequence ID" value="PZN83006.1"/>
    <property type="molecule type" value="Genomic_DNA"/>
</dbReference>
<keyword evidence="1" id="KW-0812">Transmembrane</keyword>
<gene>
    <name evidence="2" type="ORF">DM484_05510</name>
</gene>
<keyword evidence="1" id="KW-0472">Membrane</keyword>
<dbReference type="AlphaFoldDB" id="A0A2W4RK90"/>
<proteinExistence type="predicted"/>